<dbReference type="InterPro" id="IPR036328">
    <property type="entry name" value="MliC_sf"/>
</dbReference>
<dbReference type="Proteomes" id="UP000886251">
    <property type="component" value="Unassembled WGS sequence"/>
</dbReference>
<evidence type="ECO:0000313" key="2">
    <source>
        <dbReference type="EMBL" id="HEB97092.1"/>
    </source>
</evidence>
<gene>
    <name evidence="2" type="ORF">ENI96_11755</name>
</gene>
<protein>
    <recommendedName>
        <fullName evidence="3">C-type lysozyme inhibitor domain-containing protein</fullName>
    </recommendedName>
</protein>
<proteinExistence type="predicted"/>
<dbReference type="EMBL" id="DRKP01000142">
    <property type="protein sequence ID" value="HEB97092.1"/>
    <property type="molecule type" value="Genomic_DNA"/>
</dbReference>
<dbReference type="Gene3D" id="2.40.128.200">
    <property type="match status" value="1"/>
</dbReference>
<feature type="chain" id="PRO_5032921933" description="C-type lysozyme inhibitor domain-containing protein" evidence="1">
    <location>
        <begin position="21"/>
        <end position="217"/>
    </location>
</feature>
<sequence>MTRAALLLTLALFLTLAACAGTPPGSGDGGGKRVMVYRCPDGFAFVAELGSDLAWLFLPGRTIRLPRVAAGPGERFADAGYRFHPGGGQALLETPTGSHSGCRNDPRQAVWEKAKLDGVDFRAVGNEPGWYLEIRDRRSILLVTDYGTRRHLFADPVRTGDRRAPRTRYLGRSGDDRLEVILEPGPCSDTMADETYETRVTVSLNGRLLRGCGKALH</sequence>
<feature type="signal peptide" evidence="1">
    <location>
        <begin position="1"/>
        <end position="20"/>
    </location>
</feature>
<dbReference type="PROSITE" id="PS51257">
    <property type="entry name" value="PROKAR_LIPOPROTEIN"/>
    <property type="match status" value="1"/>
</dbReference>
<dbReference type="AlphaFoldDB" id="A0A831RKK5"/>
<evidence type="ECO:0008006" key="3">
    <source>
        <dbReference type="Google" id="ProtNLM"/>
    </source>
</evidence>
<name>A0A831RKK5_9GAMM</name>
<evidence type="ECO:0000256" key="1">
    <source>
        <dbReference type="SAM" id="SignalP"/>
    </source>
</evidence>
<keyword evidence="1" id="KW-0732">Signal</keyword>
<dbReference type="SUPFAM" id="SSF141488">
    <property type="entry name" value="YdhA-like"/>
    <property type="match status" value="1"/>
</dbReference>
<reference evidence="2" key="1">
    <citation type="journal article" date="2020" name="mSystems">
        <title>Genome- and Community-Level Interaction Insights into Carbon Utilization and Element Cycling Functions of Hydrothermarchaeota in Hydrothermal Sediment.</title>
        <authorList>
            <person name="Zhou Z."/>
            <person name="Liu Y."/>
            <person name="Xu W."/>
            <person name="Pan J."/>
            <person name="Luo Z.H."/>
            <person name="Li M."/>
        </authorList>
    </citation>
    <scope>NUCLEOTIDE SEQUENCE [LARGE SCALE GENOMIC DNA]</scope>
    <source>
        <strain evidence="2">HyVt-443</strain>
    </source>
</reference>
<organism evidence="2">
    <name type="scientific">Sedimenticola thiotaurini</name>
    <dbReference type="NCBI Taxonomy" id="1543721"/>
    <lineage>
        <taxon>Bacteria</taxon>
        <taxon>Pseudomonadati</taxon>
        <taxon>Pseudomonadota</taxon>
        <taxon>Gammaproteobacteria</taxon>
        <taxon>Chromatiales</taxon>
        <taxon>Sedimenticolaceae</taxon>
        <taxon>Sedimenticola</taxon>
    </lineage>
</organism>
<comment type="caution">
    <text evidence="2">The sequence shown here is derived from an EMBL/GenBank/DDBJ whole genome shotgun (WGS) entry which is preliminary data.</text>
</comment>
<accession>A0A831RKK5</accession>